<feature type="region of interest" description="Disordered" evidence="1">
    <location>
        <begin position="188"/>
        <end position="220"/>
    </location>
</feature>
<accession>A0A813FQF4</accession>
<gene>
    <name evidence="3" type="ORF">PGLA1383_LOCUS33713</name>
</gene>
<name>A0A813FQF4_POLGL</name>
<comment type="caution">
    <text evidence="3">The sequence shown here is derived from an EMBL/GenBank/DDBJ whole genome shotgun (WGS) entry which is preliminary data.</text>
</comment>
<sequence>MLRAVRHLAPSAASSLWRAGAVRAFGAEVRPPKSQFLQKRSDGAQGIPGSEAPPAVAQQASQQPGQLGTVGVPGTPVAPGTAGQPAQRYGPLDVDLAPRDQLRPLLPTWNPPPTRRPEPQELEVSCRLRFRLEERWWAATVREVGEDGQIKVGYDGWPSRHDEMVPRDSDRLYLHESFHADYVAPPLPQRYQRPTATDAEGNPLPAGPRTPRPKVYDPEKERMKRALRPPLPYNPEKERLKRLLRGQYAPPVDSFNEPLPQEQHFESPAAAEIQEEPLQKEAPAAKVSHTPFVSTMSAAPVAPPVAPAAPPPPVVPAVEWSEVPSGAQGARAFKHALTGEVRQGPPPTTSWVELLADGGACPYSFTLVVGPWRAVHSSSTYSASNDNVTSSGRLDRQKMQDVLRWAHIALLATGSRKKQLAVTIAGPGKARSDVSGCNVLFQQLASSCKLQSQMWTPTFARTAWRTCNLARKSCEIKQLAFGEAMLCGMRCSKCWVLLVCSSSAAAQPCRDARSSADRQPSLRRLYRIGILAFWILTVLLPVDTRFPNAMPCAYVVLMLSVFISLRLGGLLGLRSPLSQSLKCSGSERRLHFVLGLQSVELTLRDAESAYRTAGVNFVQLGSQGSSTAEATVKLLPPNGTFVYAVLSNLSASQALADPDFGFEAPRGVLRLERLTEHCVLKTFADPRTWNPLTWQELGRWAAIQAALQLAVPHWINGLMWLVWRVRDFILNHVTENDSIAVIGAGIAVGLLLVPVCTPFYKSIGSGFMDYLPPKLPRSSTMWLSMPTDRFAVTALGASAGGLHL</sequence>
<keyword evidence="4" id="KW-1185">Reference proteome</keyword>
<reference evidence="3" key="1">
    <citation type="submission" date="2021-02" db="EMBL/GenBank/DDBJ databases">
        <authorList>
            <person name="Dougan E. K."/>
            <person name="Rhodes N."/>
            <person name="Thang M."/>
            <person name="Chan C."/>
        </authorList>
    </citation>
    <scope>NUCLEOTIDE SEQUENCE</scope>
</reference>
<feature type="region of interest" description="Disordered" evidence="1">
    <location>
        <begin position="32"/>
        <end position="92"/>
    </location>
</feature>
<dbReference type="Gene3D" id="2.30.30.140">
    <property type="match status" value="1"/>
</dbReference>
<dbReference type="EMBL" id="CAJNNV010025770">
    <property type="protein sequence ID" value="CAE8616007.1"/>
    <property type="molecule type" value="Genomic_DNA"/>
</dbReference>
<proteinExistence type="predicted"/>
<keyword evidence="2" id="KW-0472">Membrane</keyword>
<protein>
    <submittedName>
        <fullName evidence="3">Uncharacterized protein</fullName>
    </submittedName>
</protein>
<dbReference type="Proteomes" id="UP000654075">
    <property type="component" value="Unassembled WGS sequence"/>
</dbReference>
<dbReference type="OrthoDB" id="442498at2759"/>
<evidence type="ECO:0000256" key="1">
    <source>
        <dbReference type="SAM" id="MobiDB-lite"/>
    </source>
</evidence>
<feature type="non-terminal residue" evidence="3">
    <location>
        <position position="804"/>
    </location>
</feature>
<dbReference type="AlphaFoldDB" id="A0A813FQF4"/>
<feature type="compositionally biased region" description="Low complexity" evidence="1">
    <location>
        <begin position="52"/>
        <end position="64"/>
    </location>
</feature>
<organism evidence="3 4">
    <name type="scientific">Polarella glacialis</name>
    <name type="common">Dinoflagellate</name>
    <dbReference type="NCBI Taxonomy" id="89957"/>
    <lineage>
        <taxon>Eukaryota</taxon>
        <taxon>Sar</taxon>
        <taxon>Alveolata</taxon>
        <taxon>Dinophyceae</taxon>
        <taxon>Suessiales</taxon>
        <taxon>Suessiaceae</taxon>
        <taxon>Polarella</taxon>
    </lineage>
</organism>
<dbReference type="SUPFAM" id="SSF54160">
    <property type="entry name" value="Chromo domain-like"/>
    <property type="match status" value="1"/>
</dbReference>
<dbReference type="InterPro" id="IPR016197">
    <property type="entry name" value="Chromo-like_dom_sf"/>
</dbReference>
<keyword evidence="2" id="KW-0812">Transmembrane</keyword>
<evidence type="ECO:0000313" key="4">
    <source>
        <dbReference type="Proteomes" id="UP000654075"/>
    </source>
</evidence>
<evidence type="ECO:0000256" key="2">
    <source>
        <dbReference type="SAM" id="Phobius"/>
    </source>
</evidence>
<evidence type="ECO:0000313" key="3">
    <source>
        <dbReference type="EMBL" id="CAE8616007.1"/>
    </source>
</evidence>
<feature type="transmembrane region" description="Helical" evidence="2">
    <location>
        <begin position="738"/>
        <end position="760"/>
    </location>
</feature>
<keyword evidence="2" id="KW-1133">Transmembrane helix</keyword>